<dbReference type="GO" id="GO:0071949">
    <property type="term" value="F:FAD binding"/>
    <property type="evidence" value="ECO:0007669"/>
    <property type="project" value="InterPro"/>
</dbReference>
<dbReference type="InterPro" id="IPR016167">
    <property type="entry name" value="FAD-bd_PCMH_sub1"/>
</dbReference>
<feature type="domain" description="FAD-binding PCMH-type" evidence="5">
    <location>
        <begin position="44"/>
        <end position="225"/>
    </location>
</feature>
<proteinExistence type="inferred from homology"/>
<sequence>MLCMTIPLTDPALIERFAAITGEQNALTADADIAPHLIELRGLYKGESPLVLRPADTEQVSAILRLAHETNTAIVPQGGNTGLVGAQSPRPGKGEVVLSLSRLNKIRSLDTVGQTMVAEAGVVLERAQQAAADADLLFPLSLGSEGSCQIGGNLSSNAGGTAVLAYGNMRQLCLGIEAVLPDGEIWHGLRALKKDNTGYDLRDLFIGAEGTLGIITAAVLKLFPAPRGHETIYAGVDSPETALKLFRLAQDFCGPSLTGFELMPRIGIEFTTRHIEGVRDPLSVAHPWYVLIDITSGRSQEAARDMLEGLFIAADEKGLIRDAAAAETEAQRQSFWKLRESMSWAQKPEGGSIKHDVSVPVALVPEFLATADQAVLKAMPEARIVAFGHMGDGNIHYNISQPKGADKETFLARWKEMNEIVHAIVLKLNGSISAEHGIGQLKRDELAAIRTPVEMAMMQRIKDAFDPRGIMNPGKVIASR</sequence>
<dbReference type="Gene3D" id="3.30.43.10">
    <property type="entry name" value="Uridine Diphospho-n-acetylenolpyruvylglucosamine Reductase, domain 2"/>
    <property type="match status" value="1"/>
</dbReference>
<dbReference type="Pfam" id="PF01565">
    <property type="entry name" value="FAD_binding_4"/>
    <property type="match status" value="1"/>
</dbReference>
<reference evidence="7" key="1">
    <citation type="submission" date="2017-08" db="EMBL/GenBank/DDBJ databases">
        <authorList>
            <person name="Varghese N."/>
            <person name="Submissions S."/>
        </authorList>
    </citation>
    <scope>NUCLEOTIDE SEQUENCE [LARGE SCALE GENOMIC DNA]</scope>
    <source>
        <strain evidence="7">KCTC 23107</strain>
    </source>
</reference>
<evidence type="ECO:0000256" key="1">
    <source>
        <dbReference type="ARBA" id="ARBA00001974"/>
    </source>
</evidence>
<accession>A0A286ICA6</accession>
<dbReference type="InterPro" id="IPR051264">
    <property type="entry name" value="FAD-oxidored/transferase_4"/>
</dbReference>
<dbReference type="Pfam" id="PF02913">
    <property type="entry name" value="FAD-oxidase_C"/>
    <property type="match status" value="1"/>
</dbReference>
<dbReference type="InterPro" id="IPR016166">
    <property type="entry name" value="FAD-bd_PCMH"/>
</dbReference>
<dbReference type="PANTHER" id="PTHR43716:SF2">
    <property type="entry name" value="BLL6224 PROTEIN"/>
    <property type="match status" value="1"/>
</dbReference>
<evidence type="ECO:0000313" key="7">
    <source>
        <dbReference type="Proteomes" id="UP000219465"/>
    </source>
</evidence>
<evidence type="ECO:0000259" key="5">
    <source>
        <dbReference type="PROSITE" id="PS51387"/>
    </source>
</evidence>
<evidence type="ECO:0000313" key="6">
    <source>
        <dbReference type="EMBL" id="SOE17701.1"/>
    </source>
</evidence>
<dbReference type="Gene3D" id="3.30.465.10">
    <property type="match status" value="1"/>
</dbReference>
<protein>
    <submittedName>
        <fullName evidence="6">4-phosphoerythronate dehydrogenase (FAD-dependent)</fullName>
    </submittedName>
</protein>
<gene>
    <name evidence="6" type="ORF">SAMN05877838_2604</name>
</gene>
<dbReference type="SUPFAM" id="SSF56176">
    <property type="entry name" value="FAD-binding/transporter-associated domain-like"/>
    <property type="match status" value="1"/>
</dbReference>
<name>A0A286ICA6_9HYPH</name>
<dbReference type="InterPro" id="IPR016169">
    <property type="entry name" value="FAD-bd_PCMH_sub2"/>
</dbReference>
<keyword evidence="3" id="KW-0285">Flavoprotein</keyword>
<dbReference type="Gene3D" id="3.30.70.2190">
    <property type="match status" value="1"/>
</dbReference>
<dbReference type="GO" id="GO:0003824">
    <property type="term" value="F:catalytic activity"/>
    <property type="evidence" value="ECO:0007669"/>
    <property type="project" value="InterPro"/>
</dbReference>
<keyword evidence="7" id="KW-1185">Reference proteome</keyword>
<dbReference type="InterPro" id="IPR036318">
    <property type="entry name" value="FAD-bd_PCMH-like_sf"/>
</dbReference>
<dbReference type="GO" id="GO:0022904">
    <property type="term" value="P:respiratory electron transport chain"/>
    <property type="evidence" value="ECO:0007669"/>
    <property type="project" value="TreeGrafter"/>
</dbReference>
<comment type="cofactor">
    <cofactor evidence="1">
        <name>FAD</name>
        <dbReference type="ChEBI" id="CHEBI:57692"/>
    </cofactor>
</comment>
<dbReference type="InterPro" id="IPR016164">
    <property type="entry name" value="FAD-linked_Oxase-like_C"/>
</dbReference>
<evidence type="ECO:0000256" key="3">
    <source>
        <dbReference type="ARBA" id="ARBA00022630"/>
    </source>
</evidence>
<dbReference type="SUPFAM" id="SSF55103">
    <property type="entry name" value="FAD-linked oxidases, C-terminal domain"/>
    <property type="match status" value="1"/>
</dbReference>
<evidence type="ECO:0000256" key="2">
    <source>
        <dbReference type="ARBA" id="ARBA00008000"/>
    </source>
</evidence>
<evidence type="ECO:0000256" key="4">
    <source>
        <dbReference type="ARBA" id="ARBA00022827"/>
    </source>
</evidence>
<dbReference type="Gene3D" id="3.30.70.2740">
    <property type="match status" value="1"/>
</dbReference>
<dbReference type="PROSITE" id="PS51387">
    <property type="entry name" value="FAD_PCMH"/>
    <property type="match status" value="1"/>
</dbReference>
<dbReference type="InterPro" id="IPR006094">
    <property type="entry name" value="Oxid_FAD_bind_N"/>
</dbReference>
<dbReference type="Proteomes" id="UP000219465">
    <property type="component" value="Unassembled WGS sequence"/>
</dbReference>
<dbReference type="Gene3D" id="1.10.45.10">
    <property type="entry name" value="Vanillyl-alcohol Oxidase, Chain A, domain 4"/>
    <property type="match status" value="1"/>
</dbReference>
<dbReference type="InterPro" id="IPR004113">
    <property type="entry name" value="FAD-bd_oxidored_4_C"/>
</dbReference>
<dbReference type="EMBL" id="OCPC01000003">
    <property type="protein sequence ID" value="SOE17701.1"/>
    <property type="molecule type" value="Genomic_DNA"/>
</dbReference>
<dbReference type="AlphaFoldDB" id="A0A286ICA6"/>
<comment type="similarity">
    <text evidence="2">Belongs to the FAD-binding oxidoreductase/transferase type 4 family.</text>
</comment>
<keyword evidence="4" id="KW-0274">FAD</keyword>
<dbReference type="FunFam" id="1.10.45.10:FF:000001">
    <property type="entry name" value="D-lactate dehydrogenase mitochondrial"/>
    <property type="match status" value="1"/>
</dbReference>
<organism evidence="6 7">
    <name type="scientific">Hoeflea halophila</name>
    <dbReference type="NCBI Taxonomy" id="714899"/>
    <lineage>
        <taxon>Bacteria</taxon>
        <taxon>Pseudomonadati</taxon>
        <taxon>Pseudomonadota</taxon>
        <taxon>Alphaproteobacteria</taxon>
        <taxon>Hyphomicrobiales</taxon>
        <taxon>Rhizobiaceae</taxon>
        <taxon>Hoeflea</taxon>
    </lineage>
</organism>
<dbReference type="InterPro" id="IPR016171">
    <property type="entry name" value="Vanillyl_alc_oxidase_C-sub2"/>
</dbReference>
<dbReference type="PANTHER" id="PTHR43716">
    <property type="entry name" value="D-2-HYDROXYGLUTARATE DEHYDROGENASE, MITOCHONDRIAL"/>
    <property type="match status" value="1"/>
</dbReference>